<dbReference type="InterPro" id="IPR011605">
    <property type="entry name" value="NusB_fam"/>
</dbReference>
<evidence type="ECO:0000256" key="6">
    <source>
        <dbReference type="HAMAP-Rule" id="MF_00073"/>
    </source>
</evidence>
<evidence type="ECO:0000256" key="5">
    <source>
        <dbReference type="ARBA" id="ARBA00023163"/>
    </source>
</evidence>
<dbReference type="Proteomes" id="UP000184085">
    <property type="component" value="Unassembled WGS sequence"/>
</dbReference>
<dbReference type="InterPro" id="IPR035926">
    <property type="entry name" value="NusB-like_sf"/>
</dbReference>
<dbReference type="Gene3D" id="1.10.940.10">
    <property type="entry name" value="NusB-like"/>
    <property type="match status" value="1"/>
</dbReference>
<dbReference type="PANTHER" id="PTHR11078">
    <property type="entry name" value="N UTILIZATION SUBSTANCE PROTEIN B-RELATED"/>
    <property type="match status" value="1"/>
</dbReference>
<evidence type="ECO:0000256" key="3">
    <source>
        <dbReference type="ARBA" id="ARBA00022884"/>
    </source>
</evidence>
<keyword evidence="2 6" id="KW-0889">Transcription antitermination</keyword>
<dbReference type="GO" id="GO:0003723">
    <property type="term" value="F:RNA binding"/>
    <property type="evidence" value="ECO:0007669"/>
    <property type="project" value="UniProtKB-UniRule"/>
</dbReference>
<dbReference type="SUPFAM" id="SSF48013">
    <property type="entry name" value="NusB-like"/>
    <property type="match status" value="1"/>
</dbReference>
<dbReference type="AlphaFoldDB" id="A0A1M4MXD5"/>
<proteinExistence type="inferred from homology"/>
<evidence type="ECO:0000256" key="2">
    <source>
        <dbReference type="ARBA" id="ARBA00022814"/>
    </source>
</evidence>
<evidence type="ECO:0000313" key="9">
    <source>
        <dbReference type="Proteomes" id="UP000184085"/>
    </source>
</evidence>
<keyword evidence="3 6" id="KW-0694">RNA-binding</keyword>
<accession>A0A1M4MXD5</accession>
<gene>
    <name evidence="6 8" type="primary">nusB</name>
    <name evidence="8" type="ORF">KARMA_1381</name>
</gene>
<dbReference type="GO" id="GO:0031564">
    <property type="term" value="P:transcription antitermination"/>
    <property type="evidence" value="ECO:0007669"/>
    <property type="project" value="UniProtKB-KW"/>
</dbReference>
<protein>
    <recommendedName>
        <fullName evidence="6">Transcription antitermination protein NusB</fullName>
    </recommendedName>
    <alternativeName>
        <fullName evidence="6">Antitermination factor NusB</fullName>
    </alternativeName>
</protein>
<name>A0A1M4MXD5_9RHOB</name>
<dbReference type="PANTHER" id="PTHR11078:SF3">
    <property type="entry name" value="ANTITERMINATION NUSB DOMAIN-CONTAINING PROTEIN"/>
    <property type="match status" value="1"/>
</dbReference>
<evidence type="ECO:0000256" key="4">
    <source>
        <dbReference type="ARBA" id="ARBA00023015"/>
    </source>
</evidence>
<dbReference type="GO" id="GO:0006353">
    <property type="term" value="P:DNA-templated transcription termination"/>
    <property type="evidence" value="ECO:0007669"/>
    <property type="project" value="UniProtKB-UniRule"/>
</dbReference>
<comment type="similarity">
    <text evidence="1 6">Belongs to the NusB family.</text>
</comment>
<evidence type="ECO:0000256" key="1">
    <source>
        <dbReference type="ARBA" id="ARBA00005952"/>
    </source>
</evidence>
<dbReference type="EMBL" id="FMJB01000044">
    <property type="protein sequence ID" value="SCM67190.1"/>
    <property type="molecule type" value="Genomic_DNA"/>
</dbReference>
<keyword evidence="5 6" id="KW-0804">Transcription</keyword>
<evidence type="ECO:0000313" key="8">
    <source>
        <dbReference type="EMBL" id="SCM67190.1"/>
    </source>
</evidence>
<comment type="function">
    <text evidence="6">Involved in transcription antitermination. Required for transcription of ribosomal RNA (rRNA) genes. Binds specifically to the boxA antiterminator sequence of the ribosomal RNA (rrn) operons.</text>
</comment>
<feature type="domain" description="NusB/RsmB/TIM44" evidence="7">
    <location>
        <begin position="19"/>
        <end position="153"/>
    </location>
</feature>
<evidence type="ECO:0000259" key="7">
    <source>
        <dbReference type="Pfam" id="PF01029"/>
    </source>
</evidence>
<keyword evidence="9" id="KW-1185">Reference proteome</keyword>
<sequence length="160" mass="17903">MTTDSAPLSGNQKRKMRSASRLYAVQALYQMELTGLSYDRVKAEFLDLRFGAEIDGEELIDGDIDLFSTILEAAVNWQARIDQCTDRALVAKWPLGRIDTTLRALFRAAGGEFQAKETPPKVVITEYVDVARAFFPEGKEAGFVNAVLDHIAREMRPEAF</sequence>
<dbReference type="HAMAP" id="MF_00073">
    <property type="entry name" value="NusB"/>
    <property type="match status" value="1"/>
</dbReference>
<dbReference type="GO" id="GO:0005829">
    <property type="term" value="C:cytosol"/>
    <property type="evidence" value="ECO:0007669"/>
    <property type="project" value="TreeGrafter"/>
</dbReference>
<keyword evidence="4 6" id="KW-0805">Transcription regulation</keyword>
<dbReference type="InterPro" id="IPR006027">
    <property type="entry name" value="NusB_RsmB_TIM44"/>
</dbReference>
<dbReference type="Pfam" id="PF01029">
    <property type="entry name" value="NusB"/>
    <property type="match status" value="1"/>
</dbReference>
<reference evidence="9" key="1">
    <citation type="submission" date="2016-09" db="EMBL/GenBank/DDBJ databases">
        <authorList>
            <person name="Wibberg D."/>
        </authorList>
    </citation>
    <scope>NUCLEOTIDE SEQUENCE [LARGE SCALE GENOMIC DNA]</scope>
</reference>
<dbReference type="RefSeq" id="WP_072705834.1">
    <property type="nucleotide sequence ID" value="NZ_FMJB01000044.1"/>
</dbReference>
<dbReference type="NCBIfam" id="TIGR01951">
    <property type="entry name" value="nusB"/>
    <property type="match status" value="1"/>
</dbReference>
<organism evidence="8 9">
    <name type="scientific">Donghicola eburneus</name>
    <dbReference type="NCBI Taxonomy" id="393278"/>
    <lineage>
        <taxon>Bacteria</taxon>
        <taxon>Pseudomonadati</taxon>
        <taxon>Pseudomonadota</taxon>
        <taxon>Alphaproteobacteria</taxon>
        <taxon>Rhodobacterales</taxon>
        <taxon>Roseobacteraceae</taxon>
        <taxon>Donghicola</taxon>
    </lineage>
</organism>